<feature type="non-terminal residue" evidence="1">
    <location>
        <position position="118"/>
    </location>
</feature>
<name>A0A392RG15_9FABA</name>
<evidence type="ECO:0000313" key="1">
    <source>
        <dbReference type="EMBL" id="MCI34535.1"/>
    </source>
</evidence>
<dbReference type="PANTHER" id="PTHR11439:SF517">
    <property type="entry name" value="CYSTEINE-RICH RLK (RECEPTOR-LIKE PROTEIN KINASE) 8"/>
    <property type="match status" value="1"/>
</dbReference>
<evidence type="ECO:0000313" key="2">
    <source>
        <dbReference type="Proteomes" id="UP000265520"/>
    </source>
</evidence>
<keyword evidence="2" id="KW-1185">Reference proteome</keyword>
<sequence>MENCNSVCSPIVPGCKLERDENGKATDAREYKQMVGSLMYLLATRPDLAYSVCLVARYMERPTNKHVAAIKRILRYLKGTLTYGILYKQSSEKGFELVGWSDSDYAGDLNDRKSTSGF</sequence>
<dbReference type="PANTHER" id="PTHR11439">
    <property type="entry name" value="GAG-POL-RELATED RETROTRANSPOSON"/>
    <property type="match status" value="1"/>
</dbReference>
<organism evidence="1 2">
    <name type="scientific">Trifolium medium</name>
    <dbReference type="NCBI Taxonomy" id="97028"/>
    <lineage>
        <taxon>Eukaryota</taxon>
        <taxon>Viridiplantae</taxon>
        <taxon>Streptophyta</taxon>
        <taxon>Embryophyta</taxon>
        <taxon>Tracheophyta</taxon>
        <taxon>Spermatophyta</taxon>
        <taxon>Magnoliopsida</taxon>
        <taxon>eudicotyledons</taxon>
        <taxon>Gunneridae</taxon>
        <taxon>Pentapetalae</taxon>
        <taxon>rosids</taxon>
        <taxon>fabids</taxon>
        <taxon>Fabales</taxon>
        <taxon>Fabaceae</taxon>
        <taxon>Papilionoideae</taxon>
        <taxon>50 kb inversion clade</taxon>
        <taxon>NPAAA clade</taxon>
        <taxon>Hologalegina</taxon>
        <taxon>IRL clade</taxon>
        <taxon>Trifolieae</taxon>
        <taxon>Trifolium</taxon>
    </lineage>
</organism>
<reference evidence="1 2" key="1">
    <citation type="journal article" date="2018" name="Front. Plant Sci.">
        <title>Red Clover (Trifolium pratense) and Zigzag Clover (T. medium) - A Picture of Genomic Similarities and Differences.</title>
        <authorList>
            <person name="Dluhosova J."/>
            <person name="Istvanek J."/>
            <person name="Nedelnik J."/>
            <person name="Repkova J."/>
        </authorList>
    </citation>
    <scope>NUCLEOTIDE SEQUENCE [LARGE SCALE GENOMIC DNA]</scope>
    <source>
        <strain evidence="2">cv. 10/8</strain>
        <tissue evidence="1">Leaf</tissue>
    </source>
</reference>
<comment type="caution">
    <text evidence="1">The sequence shown here is derived from an EMBL/GenBank/DDBJ whole genome shotgun (WGS) entry which is preliminary data.</text>
</comment>
<accession>A0A392RG15</accession>
<dbReference type="EMBL" id="LXQA010214626">
    <property type="protein sequence ID" value="MCI34535.1"/>
    <property type="molecule type" value="Genomic_DNA"/>
</dbReference>
<dbReference type="Proteomes" id="UP000265520">
    <property type="component" value="Unassembled WGS sequence"/>
</dbReference>
<proteinExistence type="predicted"/>
<protein>
    <submittedName>
        <fullName evidence="1">Copia-type polyprotein</fullName>
    </submittedName>
</protein>
<dbReference type="AlphaFoldDB" id="A0A392RG15"/>